<name>A0A1S1LCP6_9MYCO</name>
<evidence type="ECO:0000256" key="1">
    <source>
        <dbReference type="SAM" id="MobiDB-lite"/>
    </source>
</evidence>
<comment type="caution">
    <text evidence="2">The sequence shown here is derived from an EMBL/GenBank/DDBJ whole genome shotgun (WGS) entry which is preliminary data.</text>
</comment>
<accession>A0A1S1LCP6</accession>
<dbReference type="RefSeq" id="WP_070937090.1">
    <property type="nucleotide sequence ID" value="NZ_MLIK01000018.1"/>
</dbReference>
<feature type="region of interest" description="Disordered" evidence="1">
    <location>
        <begin position="332"/>
        <end position="352"/>
    </location>
</feature>
<evidence type="ECO:0000313" key="3">
    <source>
        <dbReference type="Proteomes" id="UP000179616"/>
    </source>
</evidence>
<organism evidence="2 3">
    <name type="scientific">Mycobacteroides franklinii</name>
    <dbReference type="NCBI Taxonomy" id="948102"/>
    <lineage>
        <taxon>Bacteria</taxon>
        <taxon>Bacillati</taxon>
        <taxon>Actinomycetota</taxon>
        <taxon>Actinomycetes</taxon>
        <taxon>Mycobacteriales</taxon>
        <taxon>Mycobacteriaceae</taxon>
        <taxon>Mycobacteroides</taxon>
    </lineage>
</organism>
<dbReference type="OrthoDB" id="4761519at2"/>
<gene>
    <name evidence="2" type="ORF">BKG76_07560</name>
</gene>
<protein>
    <submittedName>
        <fullName evidence="2">Uncharacterized protein</fullName>
    </submittedName>
</protein>
<feature type="region of interest" description="Disordered" evidence="1">
    <location>
        <begin position="374"/>
        <end position="395"/>
    </location>
</feature>
<feature type="region of interest" description="Disordered" evidence="1">
    <location>
        <begin position="274"/>
        <end position="294"/>
    </location>
</feature>
<dbReference type="STRING" id="948102.BKG76_07560"/>
<dbReference type="Proteomes" id="UP000179616">
    <property type="component" value="Unassembled WGS sequence"/>
</dbReference>
<dbReference type="EMBL" id="MLIK01000018">
    <property type="protein sequence ID" value="OHU26834.1"/>
    <property type="molecule type" value="Genomic_DNA"/>
</dbReference>
<sequence length="395" mass="42497">MTVTVRPDEWHGDKWSHESIMDMQARMAPEDIKRFADEWKSTLRGLDSLFTTFLEDVTATIQDGWSGSGARAALGTMREYVENSRIALEQALTLSSGLDVLARATGELQQQIAPPPTPVLVDKMGEIPRWRTSFAEQLGLWEQALNQVRTVYSGPAIQAGNAVAALIGPQERLRFGFGPDIGAAVPGQSPDEQAERAAEFLARWGLGEHEPNPNPSQTTPPPMQVPLTVMGVPGNPFPGKGSAMGSTPGSGVDERGEDDVYAGQDWMHDPLWRESPTRSAGFESAVPSTGRPLSADRMPAFGSGPTVASTGGIGGGAATRTWGPMMPMMGAYPPHASQRRGDENEHYSPPYLVNADNTRELLGDLPRAAAPVIGLWDSDGDDESGPSPRRGFRSR</sequence>
<dbReference type="Gene3D" id="1.20.1260.20">
    <property type="entry name" value="PPE superfamily"/>
    <property type="match status" value="1"/>
</dbReference>
<feature type="region of interest" description="Disordered" evidence="1">
    <location>
        <begin position="236"/>
        <end position="257"/>
    </location>
</feature>
<dbReference type="InterPro" id="IPR038332">
    <property type="entry name" value="PPE_sf"/>
</dbReference>
<evidence type="ECO:0000313" key="2">
    <source>
        <dbReference type="EMBL" id="OHU26834.1"/>
    </source>
</evidence>
<dbReference type="AlphaFoldDB" id="A0A1S1LCP6"/>
<proteinExistence type="predicted"/>
<dbReference type="GeneID" id="57166656"/>
<reference evidence="2 3" key="1">
    <citation type="submission" date="2016-10" db="EMBL/GenBank/DDBJ databases">
        <title>Evaluation of Human, Veterinary and Environmental Mycobacterium chelonae Isolates by Core Genome Phylogenomic Analysis, Targeted Gene Comparison, and Anti-microbial Susceptibility Patterns: A Tale of Mistaken Identities.</title>
        <authorList>
            <person name="Fogelson S.B."/>
            <person name="Camus A.C."/>
            <person name="Lorenz W."/>
            <person name="Vasireddy R."/>
            <person name="Vasireddy S."/>
            <person name="Smith T."/>
            <person name="Brown-Elliott B.A."/>
            <person name="Wallace R.J.Jr."/>
            <person name="Hasan N.A."/>
            <person name="Reischl U."/>
            <person name="Sanchez S."/>
        </authorList>
    </citation>
    <scope>NUCLEOTIDE SEQUENCE [LARGE SCALE GENOMIC DNA]</scope>
    <source>
        <strain evidence="2 3">1559</strain>
    </source>
</reference>